<feature type="transmembrane region" description="Helical" evidence="1">
    <location>
        <begin position="39"/>
        <end position="62"/>
    </location>
</feature>
<organism evidence="2 3">
    <name type="scientific">Paramecium primaurelia</name>
    <dbReference type="NCBI Taxonomy" id="5886"/>
    <lineage>
        <taxon>Eukaryota</taxon>
        <taxon>Sar</taxon>
        <taxon>Alveolata</taxon>
        <taxon>Ciliophora</taxon>
        <taxon>Intramacronucleata</taxon>
        <taxon>Oligohymenophorea</taxon>
        <taxon>Peniculida</taxon>
        <taxon>Parameciidae</taxon>
        <taxon>Paramecium</taxon>
    </lineage>
</organism>
<reference evidence="2" key="1">
    <citation type="submission" date="2021-01" db="EMBL/GenBank/DDBJ databases">
        <authorList>
            <consortium name="Genoscope - CEA"/>
            <person name="William W."/>
        </authorList>
    </citation>
    <scope>NUCLEOTIDE SEQUENCE</scope>
</reference>
<name>A0A8S1N0T9_PARPR</name>
<feature type="transmembrane region" description="Helical" evidence="1">
    <location>
        <begin position="129"/>
        <end position="149"/>
    </location>
</feature>
<dbReference type="EMBL" id="CAJJDM010000079">
    <property type="protein sequence ID" value="CAD8086368.1"/>
    <property type="molecule type" value="Genomic_DNA"/>
</dbReference>
<dbReference type="OMA" id="WVVAKIF"/>
<keyword evidence="1" id="KW-0812">Transmembrane</keyword>
<keyword evidence="1" id="KW-1133">Transmembrane helix</keyword>
<protein>
    <submittedName>
        <fullName evidence="2">Uncharacterized protein</fullName>
    </submittedName>
</protein>
<feature type="transmembrane region" description="Helical" evidence="1">
    <location>
        <begin position="74"/>
        <end position="95"/>
    </location>
</feature>
<gene>
    <name evidence="2" type="ORF">PPRIM_AZ9-3.1.T0760141</name>
</gene>
<feature type="transmembrane region" description="Helical" evidence="1">
    <location>
        <begin position="14"/>
        <end position="33"/>
    </location>
</feature>
<accession>A0A8S1N0T9</accession>
<dbReference type="AlphaFoldDB" id="A0A8S1N0T9"/>
<keyword evidence="3" id="KW-1185">Reference proteome</keyword>
<dbReference type="Proteomes" id="UP000688137">
    <property type="component" value="Unassembled WGS sequence"/>
</dbReference>
<comment type="caution">
    <text evidence="2">The sequence shown here is derived from an EMBL/GenBank/DDBJ whole genome shotgun (WGS) entry which is preliminary data.</text>
</comment>
<evidence type="ECO:0000256" key="1">
    <source>
        <dbReference type="SAM" id="Phobius"/>
    </source>
</evidence>
<sequence length="214" mass="24900">MKSGNKCLYYCKQFFNLLLGVSGLIMIAIAIYIWVVAKIFSVIVMSILILGGIQLFLSLISLGTKKAMFRIKVYNFFLGLILLGQITITILAFVLEDTFIDKAIEKLDEPQETADALKEQLKEQYTRSILITLTSLGIQIMCFLFSVWYRDSLENANDNSKLLYDEKEKKYMSFEEYSQKQQAQVKEKSNNNRNEVYSRNPEFYEWKQQQQGKK</sequence>
<evidence type="ECO:0000313" key="3">
    <source>
        <dbReference type="Proteomes" id="UP000688137"/>
    </source>
</evidence>
<proteinExistence type="predicted"/>
<keyword evidence="1" id="KW-0472">Membrane</keyword>
<evidence type="ECO:0000313" key="2">
    <source>
        <dbReference type="EMBL" id="CAD8086368.1"/>
    </source>
</evidence>